<dbReference type="Proteomes" id="UP000767854">
    <property type="component" value="Unassembled WGS sequence"/>
</dbReference>
<name>A0ABS2MRJ1_9FIRM</name>
<evidence type="ECO:0000313" key="3">
    <source>
        <dbReference type="Proteomes" id="UP000767854"/>
    </source>
</evidence>
<dbReference type="SUPFAM" id="SSF53335">
    <property type="entry name" value="S-adenosyl-L-methionine-dependent methyltransferases"/>
    <property type="match status" value="1"/>
</dbReference>
<evidence type="ECO:0000259" key="1">
    <source>
        <dbReference type="Pfam" id="PF13649"/>
    </source>
</evidence>
<feature type="domain" description="Methyltransferase" evidence="1">
    <location>
        <begin position="54"/>
        <end position="146"/>
    </location>
</feature>
<dbReference type="InterPro" id="IPR029063">
    <property type="entry name" value="SAM-dependent_MTases_sf"/>
</dbReference>
<dbReference type="RefSeq" id="WP_204663985.1">
    <property type="nucleotide sequence ID" value="NZ_JAFBDT010000010.1"/>
</dbReference>
<evidence type="ECO:0000313" key="2">
    <source>
        <dbReference type="EMBL" id="MBM7561987.1"/>
    </source>
</evidence>
<dbReference type="GO" id="GO:0008168">
    <property type="term" value="F:methyltransferase activity"/>
    <property type="evidence" value="ECO:0007669"/>
    <property type="project" value="UniProtKB-KW"/>
</dbReference>
<dbReference type="GO" id="GO:0032259">
    <property type="term" value="P:methylation"/>
    <property type="evidence" value="ECO:0007669"/>
    <property type="project" value="UniProtKB-KW"/>
</dbReference>
<proteinExistence type="predicted"/>
<keyword evidence="2" id="KW-0489">Methyltransferase</keyword>
<dbReference type="Pfam" id="PF13649">
    <property type="entry name" value="Methyltransf_25"/>
    <property type="match status" value="1"/>
</dbReference>
<dbReference type="InterPro" id="IPR041698">
    <property type="entry name" value="Methyltransf_25"/>
</dbReference>
<organism evidence="2 3">
    <name type="scientific">Fusibacter tunisiensis</name>
    <dbReference type="NCBI Taxonomy" id="1008308"/>
    <lineage>
        <taxon>Bacteria</taxon>
        <taxon>Bacillati</taxon>
        <taxon>Bacillota</taxon>
        <taxon>Clostridia</taxon>
        <taxon>Eubacteriales</taxon>
        <taxon>Eubacteriales Family XII. Incertae Sedis</taxon>
        <taxon>Fusibacter</taxon>
    </lineage>
</organism>
<sequence length="255" mass="28824">MEKRNENAWNLDTYKAWVERFGEPATFMEVIKKDPFKRVKDIFELGTDFKGKKVLNLMGSNGNRAVALAVLGAEVTVVDYSEGNAAYAMNLAEAGGISIDYKCMRVEDFEPDFEYDYVFAEMGILHYFTDLSLFFGLCYRSLKENGKCIVKDFHPVSTKLISSRGHTAKIRKHKVDGDYFSTALVEKKVAFSKYSTGAADETVYLRQWTLGEIVTSAAGSGFWIETLEENPNQSSEQFDKGIPKTFILRAEKRSV</sequence>
<accession>A0ABS2MRJ1</accession>
<dbReference type="Gene3D" id="3.40.50.150">
    <property type="entry name" value="Vaccinia Virus protein VP39"/>
    <property type="match status" value="1"/>
</dbReference>
<keyword evidence="2" id="KW-0808">Transferase</keyword>
<reference evidence="2 3" key="1">
    <citation type="submission" date="2021-01" db="EMBL/GenBank/DDBJ databases">
        <title>Genomic Encyclopedia of Type Strains, Phase IV (KMG-IV): sequencing the most valuable type-strain genomes for metagenomic binning, comparative biology and taxonomic classification.</title>
        <authorList>
            <person name="Goeker M."/>
        </authorList>
    </citation>
    <scope>NUCLEOTIDE SEQUENCE [LARGE SCALE GENOMIC DNA]</scope>
    <source>
        <strain evidence="2 3">DSM 24436</strain>
    </source>
</reference>
<comment type="caution">
    <text evidence="2">The sequence shown here is derived from an EMBL/GenBank/DDBJ whole genome shotgun (WGS) entry which is preliminary data.</text>
</comment>
<protein>
    <submittedName>
        <fullName evidence="2">2-polyprenyl-3-methyl-5-hydroxy-6-metoxy-1, 4-benzoquinol methylase</fullName>
    </submittedName>
</protein>
<dbReference type="EMBL" id="JAFBDT010000010">
    <property type="protein sequence ID" value="MBM7561987.1"/>
    <property type="molecule type" value="Genomic_DNA"/>
</dbReference>
<gene>
    <name evidence="2" type="ORF">JOC49_001530</name>
</gene>
<keyword evidence="3" id="KW-1185">Reference proteome</keyword>
<dbReference type="CDD" id="cd02440">
    <property type="entry name" value="AdoMet_MTases"/>
    <property type="match status" value="1"/>
</dbReference>